<keyword evidence="9" id="KW-1185">Reference proteome</keyword>
<feature type="transmembrane region" description="Helical" evidence="6">
    <location>
        <begin position="370"/>
        <end position="391"/>
    </location>
</feature>
<gene>
    <name evidence="8" type="ORF">HORIV_12860</name>
</gene>
<evidence type="ECO:0000256" key="6">
    <source>
        <dbReference type="SAM" id="Phobius"/>
    </source>
</evidence>
<evidence type="ECO:0000256" key="5">
    <source>
        <dbReference type="ARBA" id="ARBA00023136"/>
    </source>
</evidence>
<dbReference type="InterPro" id="IPR036259">
    <property type="entry name" value="MFS_trans_sf"/>
</dbReference>
<proteinExistence type="predicted"/>
<keyword evidence="5 6" id="KW-0472">Membrane</keyword>
<dbReference type="InterPro" id="IPR050189">
    <property type="entry name" value="MFS_Efflux_Transporters"/>
</dbReference>
<reference evidence="9" key="1">
    <citation type="journal article" date="2019" name="Microbiol. Resour. Announc.">
        <title>Complete Genome Sequence of Halomonas olivaria, a Moderately Halophilic Bacterium Isolated from Olive Processing Effluents, Obtained by Nanopore Sequencing.</title>
        <authorList>
            <person name="Nagata S."/>
            <person name="Ii K.M."/>
            <person name="Tsukimi T."/>
            <person name="Miura M.C."/>
            <person name="Galipon J."/>
            <person name="Arakawa K."/>
        </authorList>
    </citation>
    <scope>NUCLEOTIDE SEQUENCE [LARGE SCALE GENOMIC DNA]</scope>
    <source>
        <strain evidence="9">TYRC17</strain>
    </source>
</reference>
<evidence type="ECO:0000256" key="1">
    <source>
        <dbReference type="ARBA" id="ARBA00004651"/>
    </source>
</evidence>
<feature type="transmembrane region" description="Helical" evidence="6">
    <location>
        <begin position="99"/>
        <end position="122"/>
    </location>
</feature>
<evidence type="ECO:0000256" key="2">
    <source>
        <dbReference type="ARBA" id="ARBA00022475"/>
    </source>
</evidence>
<organism evidence="8 9">
    <name type="scientific">Vreelandella olivaria</name>
    <dbReference type="NCBI Taxonomy" id="390919"/>
    <lineage>
        <taxon>Bacteria</taxon>
        <taxon>Pseudomonadati</taxon>
        <taxon>Pseudomonadota</taxon>
        <taxon>Gammaproteobacteria</taxon>
        <taxon>Oceanospirillales</taxon>
        <taxon>Halomonadaceae</taxon>
        <taxon>Vreelandella</taxon>
    </lineage>
</organism>
<feature type="transmembrane region" description="Helical" evidence="6">
    <location>
        <begin position="162"/>
        <end position="182"/>
    </location>
</feature>
<dbReference type="EMBL" id="AP019416">
    <property type="protein sequence ID" value="BBI48865.1"/>
    <property type="molecule type" value="Genomic_DNA"/>
</dbReference>
<feature type="transmembrane region" description="Helical" evidence="6">
    <location>
        <begin position="345"/>
        <end position="364"/>
    </location>
</feature>
<dbReference type="Gene3D" id="1.20.1250.20">
    <property type="entry name" value="MFS general substrate transporter like domains"/>
    <property type="match status" value="1"/>
</dbReference>
<evidence type="ECO:0000256" key="3">
    <source>
        <dbReference type="ARBA" id="ARBA00022692"/>
    </source>
</evidence>
<dbReference type="Pfam" id="PF07690">
    <property type="entry name" value="MFS_1"/>
    <property type="match status" value="1"/>
</dbReference>
<dbReference type="InterPro" id="IPR011701">
    <property type="entry name" value="MFS"/>
</dbReference>
<dbReference type="SUPFAM" id="SSF103473">
    <property type="entry name" value="MFS general substrate transporter"/>
    <property type="match status" value="1"/>
</dbReference>
<sequence length="399" mass="42602">MRRNSPFNIVGAGLLIVASTYGLSRYTYGLFVPAIRDDFNLDQATVGAIGSASYLGYLLATLVSPLLVRRFSPRLPIILGGMTATLGMLLVALAGNPMWLALGVTLAGCSPGLAYPPLSDAIKQLCRAEKQSRYYAIINSGTSFGVMVSGPLALMAGPRWQLAWLCFAFIALIATVWNLFIMPGAAHEGAQRTSPQEHADVLRTDQEPMWVLLKRKLKDRMVRRLLLGALLFGLVTSVYWTFSVELIAGENSLSASGSVIFWMIVGIAGVAGGLAGELVTRFGLAKVLKWATLAIATSIASLTIASDGMLMLTMSAVVFGATFILITALYGIWSVYCFPEAPSTGFGLTFFLISAGQLISPTLAGAGAELWKMTGVFQVTAIVCLGILLLLPSQDVRNM</sequence>
<keyword evidence="4 6" id="KW-1133">Transmembrane helix</keyword>
<dbReference type="Proteomes" id="UP000289555">
    <property type="component" value="Chromosome"/>
</dbReference>
<feature type="transmembrane region" description="Helical" evidence="6">
    <location>
        <begin position="7"/>
        <end position="24"/>
    </location>
</feature>
<feature type="transmembrane region" description="Helical" evidence="6">
    <location>
        <begin position="287"/>
        <end position="305"/>
    </location>
</feature>
<feature type="transmembrane region" description="Helical" evidence="6">
    <location>
        <begin position="44"/>
        <end position="68"/>
    </location>
</feature>
<evidence type="ECO:0000313" key="9">
    <source>
        <dbReference type="Proteomes" id="UP000289555"/>
    </source>
</evidence>
<accession>A0ABN5WPZ5</accession>
<feature type="transmembrane region" description="Helical" evidence="6">
    <location>
        <begin position="225"/>
        <end position="242"/>
    </location>
</feature>
<evidence type="ECO:0000256" key="4">
    <source>
        <dbReference type="ARBA" id="ARBA00022989"/>
    </source>
</evidence>
<evidence type="ECO:0000313" key="8">
    <source>
        <dbReference type="EMBL" id="BBI48865.1"/>
    </source>
</evidence>
<keyword evidence="3 6" id="KW-0812">Transmembrane</keyword>
<feature type="transmembrane region" description="Helical" evidence="6">
    <location>
        <begin position="254"/>
        <end position="275"/>
    </location>
</feature>
<feature type="transmembrane region" description="Helical" evidence="6">
    <location>
        <begin position="134"/>
        <end position="156"/>
    </location>
</feature>
<dbReference type="InterPro" id="IPR020846">
    <property type="entry name" value="MFS_dom"/>
</dbReference>
<feature type="domain" description="Major facilitator superfamily (MFS) profile" evidence="7">
    <location>
        <begin position="6"/>
        <end position="396"/>
    </location>
</feature>
<feature type="transmembrane region" description="Helical" evidence="6">
    <location>
        <begin position="75"/>
        <end position="93"/>
    </location>
</feature>
<name>A0ABN5WPZ5_9GAMM</name>
<protein>
    <recommendedName>
        <fullName evidence="7">Major facilitator superfamily (MFS) profile domain-containing protein</fullName>
    </recommendedName>
</protein>
<keyword evidence="2" id="KW-1003">Cell membrane</keyword>
<dbReference type="PANTHER" id="PTHR43124:SF3">
    <property type="entry name" value="CHLORAMPHENICOL EFFLUX PUMP RV0191"/>
    <property type="match status" value="1"/>
</dbReference>
<dbReference type="PROSITE" id="PS50850">
    <property type="entry name" value="MFS"/>
    <property type="match status" value="1"/>
</dbReference>
<comment type="subcellular location">
    <subcellularLocation>
        <location evidence="1">Cell membrane</location>
        <topology evidence="1">Multi-pass membrane protein</topology>
    </subcellularLocation>
</comment>
<feature type="transmembrane region" description="Helical" evidence="6">
    <location>
        <begin position="311"/>
        <end position="333"/>
    </location>
</feature>
<evidence type="ECO:0000259" key="7">
    <source>
        <dbReference type="PROSITE" id="PS50850"/>
    </source>
</evidence>
<dbReference type="PANTHER" id="PTHR43124">
    <property type="entry name" value="PURINE EFFLUX PUMP PBUE"/>
    <property type="match status" value="1"/>
</dbReference>